<evidence type="ECO:0000313" key="1">
    <source>
        <dbReference type="EMBL" id="THF67546.1"/>
    </source>
</evidence>
<dbReference type="EMBL" id="SSOC01000001">
    <property type="protein sequence ID" value="THF67546.1"/>
    <property type="molecule type" value="Genomic_DNA"/>
</dbReference>
<organism evidence="1 2">
    <name type="scientific">Pseudothauera nasutitermitis</name>
    <dbReference type="NCBI Taxonomy" id="2565930"/>
    <lineage>
        <taxon>Bacteria</taxon>
        <taxon>Pseudomonadati</taxon>
        <taxon>Pseudomonadota</taxon>
        <taxon>Betaproteobacteria</taxon>
        <taxon>Rhodocyclales</taxon>
        <taxon>Zoogloeaceae</taxon>
        <taxon>Pseudothauera</taxon>
    </lineage>
</organism>
<dbReference type="OrthoDB" id="5570236at2"/>
<keyword evidence="2" id="KW-1185">Reference proteome</keyword>
<proteinExistence type="predicted"/>
<comment type="caution">
    <text evidence="1">The sequence shown here is derived from an EMBL/GenBank/DDBJ whole genome shotgun (WGS) entry which is preliminary data.</text>
</comment>
<dbReference type="RefSeq" id="WP_136346948.1">
    <property type="nucleotide sequence ID" value="NZ_SSOC01000001.1"/>
</dbReference>
<reference evidence="1 2" key="1">
    <citation type="submission" date="2019-04" db="EMBL/GenBank/DDBJ databases">
        <title>Azoarcus nasutitermitis sp. nov. isolated from termite nest.</title>
        <authorList>
            <person name="Lin S.-Y."/>
            <person name="Hameed A."/>
            <person name="Hsu Y.-H."/>
            <person name="Young C.-C."/>
        </authorList>
    </citation>
    <scope>NUCLEOTIDE SEQUENCE [LARGE SCALE GENOMIC DNA]</scope>
    <source>
        <strain evidence="1 2">CC-YHH838</strain>
    </source>
</reference>
<sequence length="305" mass="32037">MSLYNNIAESLSSSGLLGSIRSGLNAALGGVTDSATQALGGGKLAQTVVGMGKSAAVNAGMNAVNKHIPIQAQRAINVGAGAVGDLMNGDWNSAGLRVLDSGLLNELLPGFGGGVASQVAYWGAATPLLGGISPSEAKRIYDQVRDERLAKKNLWLLEVTSRLGGGGMNMPDRFNLFATEVEYAPFIVAGDKHRVGGAVIDAVQGAEPVELRMTTLDDQAGSLKKWFAAHHGAATPRDGTVGVPDSFAITIRVVHSFITAESNRGGYEDIGLFRPVNLDVSLSRREDGLQEVQMTFSQLDTFMRP</sequence>
<dbReference type="Proteomes" id="UP000308430">
    <property type="component" value="Unassembled WGS sequence"/>
</dbReference>
<gene>
    <name evidence="1" type="ORF">E6C76_04105</name>
</gene>
<protein>
    <submittedName>
        <fullName evidence="1">Uncharacterized protein</fullName>
    </submittedName>
</protein>
<name>A0A4S4B6S6_9RHOO</name>
<dbReference type="AlphaFoldDB" id="A0A4S4B6S6"/>
<accession>A0A4S4B6S6</accession>
<evidence type="ECO:0000313" key="2">
    <source>
        <dbReference type="Proteomes" id="UP000308430"/>
    </source>
</evidence>